<evidence type="ECO:0000256" key="2">
    <source>
        <dbReference type="ARBA" id="ARBA00022840"/>
    </source>
</evidence>
<reference evidence="5 6" key="1">
    <citation type="journal article" date="2016" name="Nat. Commun.">
        <title>Thousands of microbial genomes shed light on interconnected biogeochemical processes in an aquifer system.</title>
        <authorList>
            <person name="Anantharaman K."/>
            <person name="Brown C.T."/>
            <person name="Hug L.A."/>
            <person name="Sharon I."/>
            <person name="Castelle C.J."/>
            <person name="Probst A.J."/>
            <person name="Thomas B.C."/>
            <person name="Singh A."/>
            <person name="Wilkins M.J."/>
            <person name="Karaoz U."/>
            <person name="Brodie E.L."/>
            <person name="Williams K.H."/>
            <person name="Hubbard S.S."/>
            <person name="Banfield J.F."/>
        </authorList>
    </citation>
    <scope>NUCLEOTIDE SEQUENCE [LARGE SCALE GENOMIC DNA]</scope>
</reference>
<evidence type="ECO:0000256" key="1">
    <source>
        <dbReference type="ARBA" id="ARBA00022741"/>
    </source>
</evidence>
<gene>
    <name evidence="5" type="ORF">A2626_02315</name>
</gene>
<organism evidence="5 6">
    <name type="scientific">Candidatus Nealsonbacteria bacterium RIFCSPHIGHO2_01_FULL_38_55</name>
    <dbReference type="NCBI Taxonomy" id="1801664"/>
    <lineage>
        <taxon>Bacteria</taxon>
        <taxon>Candidatus Nealsoniibacteriota</taxon>
    </lineage>
</organism>
<evidence type="ECO:0000313" key="6">
    <source>
        <dbReference type="Proteomes" id="UP000177360"/>
    </source>
</evidence>
<dbReference type="PANTHER" id="PTHR30455">
    <property type="entry name" value="TRANSCRIPTIONAL REPRESSOR NRDR"/>
    <property type="match status" value="1"/>
</dbReference>
<dbReference type="EMBL" id="MHLZ01000033">
    <property type="protein sequence ID" value="OGZ19412.1"/>
    <property type="molecule type" value="Genomic_DNA"/>
</dbReference>
<dbReference type="InterPro" id="IPR003796">
    <property type="entry name" value="RNR_NrdR-like"/>
</dbReference>
<protein>
    <recommendedName>
        <fullName evidence="4">ATP-cone domain-containing protein</fullName>
    </recommendedName>
</protein>
<dbReference type="GO" id="GO:0008270">
    <property type="term" value="F:zinc ion binding"/>
    <property type="evidence" value="ECO:0007669"/>
    <property type="project" value="InterPro"/>
</dbReference>
<dbReference type="Pfam" id="PF03477">
    <property type="entry name" value="ATP-cone"/>
    <property type="match status" value="1"/>
</dbReference>
<evidence type="ECO:0000313" key="5">
    <source>
        <dbReference type="EMBL" id="OGZ19412.1"/>
    </source>
</evidence>
<keyword evidence="2 3" id="KW-0067">ATP-binding</keyword>
<keyword evidence="1 3" id="KW-0547">Nucleotide-binding</keyword>
<dbReference type="GO" id="GO:0005524">
    <property type="term" value="F:ATP binding"/>
    <property type="evidence" value="ECO:0007669"/>
    <property type="project" value="UniProtKB-UniRule"/>
</dbReference>
<feature type="domain" description="ATP-cone" evidence="4">
    <location>
        <begin position="11"/>
        <end position="99"/>
    </location>
</feature>
<sequence>MFHVLNSIFMAEVIKKDGTREPFDTGKIKSAILAAGQRTDLSEERKNEVAEQVVAAITAMADGKDEIASSEIKEKILSELDGNEPIISEEWRKYEQENK</sequence>
<name>A0A1G2E149_9BACT</name>
<comment type="caution">
    <text evidence="5">The sequence shown here is derived from an EMBL/GenBank/DDBJ whole genome shotgun (WGS) entry which is preliminary data.</text>
</comment>
<dbReference type="InterPro" id="IPR005144">
    <property type="entry name" value="ATP-cone_dom"/>
</dbReference>
<dbReference type="Proteomes" id="UP000177360">
    <property type="component" value="Unassembled WGS sequence"/>
</dbReference>
<dbReference type="AlphaFoldDB" id="A0A1G2E149"/>
<accession>A0A1G2E149</accession>
<dbReference type="PROSITE" id="PS51161">
    <property type="entry name" value="ATP_CONE"/>
    <property type="match status" value="1"/>
</dbReference>
<dbReference type="PANTHER" id="PTHR30455:SF2">
    <property type="entry name" value="TRANSCRIPTIONAL REPRESSOR NRDR"/>
    <property type="match status" value="1"/>
</dbReference>
<proteinExistence type="predicted"/>
<evidence type="ECO:0000256" key="3">
    <source>
        <dbReference type="PROSITE-ProRule" id="PRU00492"/>
    </source>
</evidence>
<evidence type="ECO:0000259" key="4">
    <source>
        <dbReference type="PROSITE" id="PS51161"/>
    </source>
</evidence>
<dbReference type="GO" id="GO:0045892">
    <property type="term" value="P:negative regulation of DNA-templated transcription"/>
    <property type="evidence" value="ECO:0007669"/>
    <property type="project" value="InterPro"/>
</dbReference>